<dbReference type="AlphaFoldDB" id="A0A829QDV0"/>
<name>A0A829QDV0_9MYCO</name>
<dbReference type="Proteomes" id="UP000021210">
    <property type="component" value="Unassembled WGS sequence"/>
</dbReference>
<organism evidence="2 3">
    <name type="scientific">Mycobacteroides abscessus 1948</name>
    <dbReference type="NCBI Taxonomy" id="1299323"/>
    <lineage>
        <taxon>Bacteria</taxon>
        <taxon>Bacillati</taxon>
        <taxon>Actinomycetota</taxon>
        <taxon>Actinomycetes</taxon>
        <taxon>Mycobacteriales</taxon>
        <taxon>Mycobacteriaceae</taxon>
        <taxon>Mycobacteroides</taxon>
        <taxon>Mycobacteroides abscessus</taxon>
    </lineage>
</organism>
<proteinExistence type="predicted"/>
<evidence type="ECO:0000256" key="1">
    <source>
        <dbReference type="SAM" id="MobiDB-lite"/>
    </source>
</evidence>
<reference evidence="2 3" key="1">
    <citation type="submission" date="2013-12" db="EMBL/GenBank/DDBJ databases">
        <authorList>
            <person name="Zelazny A."/>
            <person name="Olivier K."/>
            <person name="Holland S."/>
            <person name="Lenaerts A."/>
            <person name="Ordway D."/>
            <person name="DeGroote M.A."/>
            <person name="Parker T."/>
            <person name="Sizemore C."/>
            <person name="Tallon L.J."/>
            <person name="Sadzewicz L.K."/>
            <person name="Sengamalay N."/>
            <person name="Fraser C.M."/>
            <person name="Hine E."/>
            <person name="Shefchek K.A."/>
            <person name="Das S.P."/>
            <person name="Tettelin H."/>
        </authorList>
    </citation>
    <scope>NUCLEOTIDE SEQUENCE [LARGE SCALE GENOMIC DNA]</scope>
    <source>
        <strain evidence="2 3">1948</strain>
    </source>
</reference>
<protein>
    <submittedName>
        <fullName evidence="2">Uncharacterized protein</fullName>
    </submittedName>
</protein>
<accession>A0A829QDV0</accession>
<evidence type="ECO:0000313" key="2">
    <source>
        <dbReference type="EMBL" id="EUA61412.1"/>
    </source>
</evidence>
<feature type="region of interest" description="Disordered" evidence="1">
    <location>
        <begin position="22"/>
        <end position="50"/>
    </location>
</feature>
<dbReference type="EMBL" id="JAOH01000002">
    <property type="protein sequence ID" value="EUA61412.1"/>
    <property type="molecule type" value="Genomic_DNA"/>
</dbReference>
<gene>
    <name evidence="2" type="ORF">I542_1551</name>
</gene>
<comment type="caution">
    <text evidence="2">The sequence shown here is derived from an EMBL/GenBank/DDBJ whole genome shotgun (WGS) entry which is preliminary data.</text>
</comment>
<evidence type="ECO:0000313" key="3">
    <source>
        <dbReference type="Proteomes" id="UP000021210"/>
    </source>
</evidence>
<sequence>MPGIQRILQPLTEFLHCEVDDGSRAAPRGGARVPVSKSSDAVVPPKGMDM</sequence>